<evidence type="ECO:0000313" key="1">
    <source>
        <dbReference type="EMBL" id="UYV82393.1"/>
    </source>
</evidence>
<accession>A0ABY6LRD8</accession>
<dbReference type="EMBL" id="CP092883">
    <property type="protein sequence ID" value="UYV82393.1"/>
    <property type="molecule type" value="Genomic_DNA"/>
</dbReference>
<reference evidence="1 2" key="1">
    <citation type="submission" date="2022-01" db="EMBL/GenBank/DDBJ databases">
        <title>A chromosomal length assembly of Cordylochernes scorpioides.</title>
        <authorList>
            <person name="Zeh D."/>
            <person name="Zeh J."/>
        </authorList>
    </citation>
    <scope>NUCLEOTIDE SEQUENCE [LARGE SCALE GENOMIC DNA]</scope>
    <source>
        <strain evidence="1">IN4F17</strain>
        <tissue evidence="1">Whole Body</tissue>
    </source>
</reference>
<gene>
    <name evidence="1" type="ORF">LAZ67_21001929</name>
</gene>
<evidence type="ECO:0000313" key="2">
    <source>
        <dbReference type="Proteomes" id="UP001235939"/>
    </source>
</evidence>
<feature type="non-terminal residue" evidence="1">
    <location>
        <position position="1"/>
    </location>
</feature>
<sequence length="77" mass="8495">MEDVARKFIAKSIVPGVLSISLPKASTPALEILIAPPINQFLVRLKTLAVTVATNSRTRDSLLLEYPLFFTARQQTI</sequence>
<proteinExistence type="predicted"/>
<organism evidence="1 2">
    <name type="scientific">Cordylochernes scorpioides</name>
    <dbReference type="NCBI Taxonomy" id="51811"/>
    <lineage>
        <taxon>Eukaryota</taxon>
        <taxon>Metazoa</taxon>
        <taxon>Ecdysozoa</taxon>
        <taxon>Arthropoda</taxon>
        <taxon>Chelicerata</taxon>
        <taxon>Arachnida</taxon>
        <taxon>Pseudoscorpiones</taxon>
        <taxon>Cheliferoidea</taxon>
        <taxon>Chernetidae</taxon>
        <taxon>Cordylochernes</taxon>
    </lineage>
</organism>
<name>A0ABY6LRD8_9ARAC</name>
<keyword evidence="2" id="KW-1185">Reference proteome</keyword>
<dbReference type="Proteomes" id="UP001235939">
    <property type="component" value="Chromosome 21"/>
</dbReference>
<protein>
    <submittedName>
        <fullName evidence="1">Uncharacterized protein</fullName>
    </submittedName>
</protein>